<dbReference type="PaxDb" id="67767-A0A0J7KV46"/>
<dbReference type="EMBL" id="LBMM01002930">
    <property type="protein sequence ID" value="KMQ94166.1"/>
    <property type="molecule type" value="Genomic_DNA"/>
</dbReference>
<evidence type="ECO:0000313" key="2">
    <source>
        <dbReference type="EMBL" id="KMQ94166.1"/>
    </source>
</evidence>
<protein>
    <submittedName>
        <fullName evidence="2">Hemicentin-1-like isoform 2 protein</fullName>
    </submittedName>
</protein>
<evidence type="ECO:0000256" key="1">
    <source>
        <dbReference type="SAM" id="MobiDB-lite"/>
    </source>
</evidence>
<organism evidence="2 3">
    <name type="scientific">Lasius niger</name>
    <name type="common">Black garden ant</name>
    <dbReference type="NCBI Taxonomy" id="67767"/>
    <lineage>
        <taxon>Eukaryota</taxon>
        <taxon>Metazoa</taxon>
        <taxon>Ecdysozoa</taxon>
        <taxon>Arthropoda</taxon>
        <taxon>Hexapoda</taxon>
        <taxon>Insecta</taxon>
        <taxon>Pterygota</taxon>
        <taxon>Neoptera</taxon>
        <taxon>Endopterygota</taxon>
        <taxon>Hymenoptera</taxon>
        <taxon>Apocrita</taxon>
        <taxon>Aculeata</taxon>
        <taxon>Formicoidea</taxon>
        <taxon>Formicidae</taxon>
        <taxon>Formicinae</taxon>
        <taxon>Lasius</taxon>
        <taxon>Lasius</taxon>
    </lineage>
</organism>
<feature type="region of interest" description="Disordered" evidence="1">
    <location>
        <begin position="83"/>
        <end position="148"/>
    </location>
</feature>
<comment type="caution">
    <text evidence="2">The sequence shown here is derived from an EMBL/GenBank/DDBJ whole genome shotgun (WGS) entry which is preliminary data.</text>
</comment>
<sequence>MSHLGPHYNVYNVPRGNSPVLKYNTLKPRRRKQKHSQQFYSLRLCRRHENIRRKYELYAIPIYKTCPHRSDSTATIATFVRSTEEDDAPSSLNLSRRSSIDLTSRSAPSTPIPPSPTTPPIPAPRTSRKIDPSKHTYQNVPPPVFPPRNASLPKLKVCQLYSSSTKFPHPMTSLADVAAPRSILSRSAYACRVA</sequence>
<dbReference type="STRING" id="67767.A0A0J7KV46"/>
<gene>
    <name evidence="2" type="ORF">RF55_5693</name>
</gene>
<keyword evidence="3" id="KW-1185">Reference proteome</keyword>
<feature type="compositionally biased region" description="Polar residues" evidence="1">
    <location>
        <begin position="90"/>
        <end position="102"/>
    </location>
</feature>
<dbReference type="OrthoDB" id="6106100at2759"/>
<proteinExistence type="predicted"/>
<accession>A0A0J7KV46</accession>
<dbReference type="Proteomes" id="UP000036403">
    <property type="component" value="Unassembled WGS sequence"/>
</dbReference>
<feature type="compositionally biased region" description="Pro residues" evidence="1">
    <location>
        <begin position="110"/>
        <end position="123"/>
    </location>
</feature>
<dbReference type="AlphaFoldDB" id="A0A0J7KV46"/>
<reference evidence="2 3" key="1">
    <citation type="submission" date="2015-04" db="EMBL/GenBank/DDBJ databases">
        <title>Lasius niger genome sequencing.</title>
        <authorList>
            <person name="Konorov E.A."/>
            <person name="Nikitin M.A."/>
            <person name="Kirill M.V."/>
            <person name="Chang P."/>
        </authorList>
    </citation>
    <scope>NUCLEOTIDE SEQUENCE [LARGE SCALE GENOMIC DNA]</scope>
    <source>
        <tissue evidence="2">Whole</tissue>
    </source>
</reference>
<evidence type="ECO:0000313" key="3">
    <source>
        <dbReference type="Proteomes" id="UP000036403"/>
    </source>
</evidence>
<name>A0A0J7KV46_LASNI</name>